<evidence type="ECO:0000313" key="3">
    <source>
        <dbReference type="Proteomes" id="UP000265361"/>
    </source>
</evidence>
<accession>A0A399NYE5</accession>
<evidence type="ECO:0000256" key="1">
    <source>
        <dbReference type="SAM" id="MobiDB-lite"/>
    </source>
</evidence>
<dbReference type="EMBL" id="QWED01000846">
    <property type="protein sequence ID" value="RII99150.1"/>
    <property type="molecule type" value="Genomic_DNA"/>
</dbReference>
<protein>
    <submittedName>
        <fullName evidence="2">DNA-binding response regulator</fullName>
    </submittedName>
</protein>
<organism evidence="2 3">
    <name type="scientific">Clavibacter nebraskensis</name>
    <dbReference type="NCBI Taxonomy" id="31963"/>
    <lineage>
        <taxon>Bacteria</taxon>
        <taxon>Bacillati</taxon>
        <taxon>Actinomycetota</taxon>
        <taxon>Actinomycetes</taxon>
        <taxon>Micrococcales</taxon>
        <taxon>Microbacteriaceae</taxon>
        <taxon>Clavibacter</taxon>
    </lineage>
</organism>
<keyword evidence="2" id="KW-0238">DNA-binding</keyword>
<dbReference type="GO" id="GO:0003677">
    <property type="term" value="F:DNA binding"/>
    <property type="evidence" value="ECO:0007669"/>
    <property type="project" value="UniProtKB-KW"/>
</dbReference>
<name>A0A399NYE5_9MICO</name>
<feature type="compositionally biased region" description="Basic residues" evidence="1">
    <location>
        <begin position="19"/>
        <end position="31"/>
    </location>
</feature>
<evidence type="ECO:0000313" key="2">
    <source>
        <dbReference type="EMBL" id="RII99150.1"/>
    </source>
</evidence>
<gene>
    <name evidence="2" type="ORF">DZF97_16170</name>
</gene>
<reference evidence="2 3" key="1">
    <citation type="submission" date="2018-08" db="EMBL/GenBank/DDBJ databases">
        <title>Genome Sequence of Clavibacter michiganensis Subspecies type strains, and the Atypical Peach-Colored Strains Isolated from Tomato.</title>
        <authorList>
            <person name="Osdaghi E."/>
            <person name="Portier P."/>
            <person name="Briand M."/>
            <person name="Jacques M.-A."/>
        </authorList>
    </citation>
    <scope>NUCLEOTIDE SEQUENCE [LARGE SCALE GENOMIC DNA]</scope>
    <source>
        <strain evidence="2 3">CFBP 7577</strain>
    </source>
</reference>
<dbReference type="AlphaFoldDB" id="A0A399NYE5"/>
<comment type="caution">
    <text evidence="2">The sequence shown here is derived from an EMBL/GenBank/DDBJ whole genome shotgun (WGS) entry which is preliminary data.</text>
</comment>
<sequence length="53" mass="5831">MPGRSPVARMEARPTPGRRSARSTRRRKRIRMATTLSSAARDDEQAAPGRVPG</sequence>
<proteinExistence type="predicted"/>
<feature type="non-terminal residue" evidence="2">
    <location>
        <position position="53"/>
    </location>
</feature>
<feature type="region of interest" description="Disordered" evidence="1">
    <location>
        <begin position="1"/>
        <end position="53"/>
    </location>
</feature>
<dbReference type="Proteomes" id="UP000265361">
    <property type="component" value="Unassembled WGS sequence"/>
</dbReference>